<comment type="caution">
    <text evidence="1">The sequence shown here is derived from an EMBL/GenBank/DDBJ whole genome shotgun (WGS) entry which is preliminary data.</text>
</comment>
<name>A0A7J9M2J6_GOSSC</name>
<keyword evidence="2" id="KW-1185">Reference proteome</keyword>
<evidence type="ECO:0008006" key="3">
    <source>
        <dbReference type="Google" id="ProtNLM"/>
    </source>
</evidence>
<reference evidence="1 2" key="1">
    <citation type="journal article" date="2019" name="Genome Biol. Evol.">
        <title>Insights into the evolution of the New World diploid cottons (Gossypium, subgenus Houzingenia) based on genome sequencing.</title>
        <authorList>
            <person name="Grover C.E."/>
            <person name="Arick M.A. 2nd"/>
            <person name="Thrash A."/>
            <person name="Conover J.L."/>
            <person name="Sanders W.S."/>
            <person name="Peterson D.G."/>
            <person name="Frelichowski J.E."/>
            <person name="Scheffler J.A."/>
            <person name="Scheffler B.E."/>
            <person name="Wendel J.F."/>
        </authorList>
    </citation>
    <scope>NUCLEOTIDE SEQUENCE [LARGE SCALE GENOMIC DNA]</scope>
    <source>
        <strain evidence="1">1</strain>
        <tissue evidence="1">Leaf</tissue>
    </source>
</reference>
<sequence length="81" mass="9350">MERPMIPKPVVEKGWQKPRPRVVKINFDAAVDGRRMSFGVLARDHNGFVLGGTRVFWKITLALSGPSCRRWLSVWSWRGKE</sequence>
<gene>
    <name evidence="1" type="ORF">Goshw_010011</name>
</gene>
<evidence type="ECO:0000313" key="2">
    <source>
        <dbReference type="Proteomes" id="UP000593576"/>
    </source>
</evidence>
<dbReference type="OrthoDB" id="10317283at2759"/>
<feature type="non-terminal residue" evidence="1">
    <location>
        <position position="81"/>
    </location>
</feature>
<dbReference type="Proteomes" id="UP000593576">
    <property type="component" value="Unassembled WGS sequence"/>
</dbReference>
<dbReference type="AlphaFoldDB" id="A0A7J9M2J6"/>
<dbReference type="EMBL" id="JABFAF010000009">
    <property type="protein sequence ID" value="MBA0865200.1"/>
    <property type="molecule type" value="Genomic_DNA"/>
</dbReference>
<protein>
    <recommendedName>
        <fullName evidence="3">RNase H type-1 domain-containing protein</fullName>
    </recommendedName>
</protein>
<evidence type="ECO:0000313" key="1">
    <source>
        <dbReference type="EMBL" id="MBA0865200.1"/>
    </source>
</evidence>
<organism evidence="1 2">
    <name type="scientific">Gossypium schwendimanii</name>
    <name type="common">Cotton</name>
    <dbReference type="NCBI Taxonomy" id="34291"/>
    <lineage>
        <taxon>Eukaryota</taxon>
        <taxon>Viridiplantae</taxon>
        <taxon>Streptophyta</taxon>
        <taxon>Embryophyta</taxon>
        <taxon>Tracheophyta</taxon>
        <taxon>Spermatophyta</taxon>
        <taxon>Magnoliopsida</taxon>
        <taxon>eudicotyledons</taxon>
        <taxon>Gunneridae</taxon>
        <taxon>Pentapetalae</taxon>
        <taxon>rosids</taxon>
        <taxon>malvids</taxon>
        <taxon>Malvales</taxon>
        <taxon>Malvaceae</taxon>
        <taxon>Malvoideae</taxon>
        <taxon>Gossypium</taxon>
    </lineage>
</organism>
<accession>A0A7J9M2J6</accession>
<proteinExistence type="predicted"/>